<feature type="transmembrane region" description="Helical" evidence="5">
    <location>
        <begin position="189"/>
        <end position="211"/>
    </location>
</feature>
<keyword evidence="2 5" id="KW-0812">Transmembrane</keyword>
<organism evidence="6 7">
    <name type="scientific">Sparus aurata</name>
    <name type="common">Gilthead sea bream</name>
    <dbReference type="NCBI Taxonomy" id="8175"/>
    <lineage>
        <taxon>Eukaryota</taxon>
        <taxon>Metazoa</taxon>
        <taxon>Chordata</taxon>
        <taxon>Craniata</taxon>
        <taxon>Vertebrata</taxon>
        <taxon>Euteleostomi</taxon>
        <taxon>Actinopterygii</taxon>
        <taxon>Neopterygii</taxon>
        <taxon>Teleostei</taxon>
        <taxon>Neoteleostei</taxon>
        <taxon>Acanthomorphata</taxon>
        <taxon>Eupercaria</taxon>
        <taxon>Spariformes</taxon>
        <taxon>Sparidae</taxon>
        <taxon>Sparus</taxon>
    </lineage>
</organism>
<feature type="transmembrane region" description="Helical" evidence="5">
    <location>
        <begin position="314"/>
        <end position="332"/>
    </location>
</feature>
<feature type="transmembrane region" description="Helical" evidence="5">
    <location>
        <begin position="338"/>
        <end position="362"/>
    </location>
</feature>
<dbReference type="Ensembl" id="ENSSAUT00010011529.1">
    <property type="protein sequence ID" value="ENSSAUP00010010851.1"/>
    <property type="gene ID" value="ENSSAUG00010005238.1"/>
</dbReference>
<dbReference type="FunCoup" id="A0A671U933">
    <property type="interactions" value="164"/>
</dbReference>
<reference evidence="6" key="2">
    <citation type="submission" date="2025-08" db="UniProtKB">
        <authorList>
            <consortium name="Ensembl"/>
        </authorList>
    </citation>
    <scope>IDENTIFICATION</scope>
</reference>
<feature type="transmembrane region" description="Helical" evidence="5">
    <location>
        <begin position="122"/>
        <end position="142"/>
    </location>
</feature>
<feature type="transmembrane region" description="Helical" evidence="5">
    <location>
        <begin position="244"/>
        <end position="266"/>
    </location>
</feature>
<protein>
    <submittedName>
        <fullName evidence="6">Solute carrier family 49 member 3</fullName>
    </submittedName>
</protein>
<dbReference type="AlphaFoldDB" id="A0A671U933"/>
<comment type="subcellular location">
    <subcellularLocation>
        <location evidence="1">Membrane</location>
        <topology evidence="1">Multi-pass membrane protein</topology>
    </subcellularLocation>
</comment>
<feature type="transmembrane region" description="Helical" evidence="5">
    <location>
        <begin position="416"/>
        <end position="436"/>
    </location>
</feature>
<proteinExistence type="predicted"/>
<reference evidence="6" key="1">
    <citation type="submission" date="2021-04" db="EMBL/GenBank/DDBJ databases">
        <authorList>
            <consortium name="Wellcome Sanger Institute Data Sharing"/>
        </authorList>
    </citation>
    <scope>NUCLEOTIDE SEQUENCE [LARGE SCALE GENOMIC DNA]</scope>
</reference>
<dbReference type="GeneTree" id="ENSGT01030000234625"/>
<dbReference type="PANTHER" id="PTHR10924">
    <property type="entry name" value="MAJOR FACILITATOR SUPERFAMILY PROTEIN-RELATED"/>
    <property type="match status" value="1"/>
</dbReference>
<dbReference type="PANTHER" id="PTHR10924:SF6">
    <property type="entry name" value="SOLUTE CARRIER FAMILY 49 MEMBER A3"/>
    <property type="match status" value="1"/>
</dbReference>
<dbReference type="InterPro" id="IPR011701">
    <property type="entry name" value="MFS"/>
</dbReference>
<dbReference type="GO" id="GO:0016020">
    <property type="term" value="C:membrane"/>
    <property type="evidence" value="ECO:0007669"/>
    <property type="project" value="UniProtKB-SubCell"/>
</dbReference>
<sequence>MHAFETKQEPSDGRSVEIQVSTIFKRYRKLFFNKSLVYLSQLWLTFAPVADQSAQYLRVSLEEINWLSLVYMVVAIPLSFGTTWMLDTLGLRITLILGSWLNMLGALLRFCGTPLGKDVGPLYPVVMLGQTLGAIAQPLIIFTPTKLAALWFPDHQRATANMIASMSNPLGILLANVISPVMVESPSHIPVLLIAYMVPACIICFLATVGIRSSAPPTPPSASAETSGSEPFVQGLKLLLKNKAYVVLLLCFGSGIAVFTCFSTLLEQILCVQGYTDDFAGVCGALFIVFGIVGAAALGVFVDKTKKFIEATKINMSFTALACIAFSVVSQLRQQKVAVAAVCSLFGFFGFSIYPVAMELSVECSYPVGEASSAGLIFISGQVQSVLYIILLQGLTKRLTDSPLSTCGDAVLSWRVPLMVMAGLCSFFTCCFVILFHTRYRRLEAEEQATFGTKQSNGSMQLITEAFSAHGRGVCVSTFLQYTKSTSAVTKAKS</sequence>
<dbReference type="InterPro" id="IPR036259">
    <property type="entry name" value="MFS_trans_sf"/>
</dbReference>
<evidence type="ECO:0000313" key="7">
    <source>
        <dbReference type="Proteomes" id="UP000472265"/>
    </source>
</evidence>
<evidence type="ECO:0000256" key="1">
    <source>
        <dbReference type="ARBA" id="ARBA00004141"/>
    </source>
</evidence>
<reference evidence="6" key="3">
    <citation type="submission" date="2025-09" db="UniProtKB">
        <authorList>
            <consortium name="Ensembl"/>
        </authorList>
    </citation>
    <scope>IDENTIFICATION</scope>
</reference>
<accession>A0A671U933</accession>
<evidence type="ECO:0000256" key="2">
    <source>
        <dbReference type="ARBA" id="ARBA00022692"/>
    </source>
</evidence>
<dbReference type="SUPFAM" id="SSF103473">
    <property type="entry name" value="MFS general substrate transporter"/>
    <property type="match status" value="1"/>
</dbReference>
<dbReference type="Gene3D" id="1.20.1250.20">
    <property type="entry name" value="MFS general substrate transporter like domains"/>
    <property type="match status" value="2"/>
</dbReference>
<dbReference type="Proteomes" id="UP000472265">
    <property type="component" value="Chromosome 18"/>
</dbReference>
<feature type="transmembrane region" description="Helical" evidence="5">
    <location>
        <begin position="66"/>
        <end position="86"/>
    </location>
</feature>
<dbReference type="InParanoid" id="A0A671U933"/>
<feature type="transmembrane region" description="Helical" evidence="5">
    <location>
        <begin position="163"/>
        <end position="183"/>
    </location>
</feature>
<keyword evidence="7" id="KW-1185">Reference proteome</keyword>
<dbReference type="Pfam" id="PF07690">
    <property type="entry name" value="MFS_1"/>
    <property type="match status" value="1"/>
</dbReference>
<dbReference type="GO" id="GO:0022857">
    <property type="term" value="F:transmembrane transporter activity"/>
    <property type="evidence" value="ECO:0007669"/>
    <property type="project" value="InterPro"/>
</dbReference>
<feature type="transmembrane region" description="Helical" evidence="5">
    <location>
        <begin position="93"/>
        <end position="110"/>
    </location>
</feature>
<evidence type="ECO:0000256" key="5">
    <source>
        <dbReference type="SAM" id="Phobius"/>
    </source>
</evidence>
<feature type="transmembrane region" description="Helical" evidence="5">
    <location>
        <begin position="278"/>
        <end position="302"/>
    </location>
</feature>
<keyword evidence="3 5" id="KW-1133">Transmembrane helix</keyword>
<evidence type="ECO:0000313" key="6">
    <source>
        <dbReference type="Ensembl" id="ENSSAUP00010010851.1"/>
    </source>
</evidence>
<name>A0A671U933_SPAAU</name>
<dbReference type="CDD" id="cd17399">
    <property type="entry name" value="MFS_MFSD7"/>
    <property type="match status" value="1"/>
</dbReference>
<evidence type="ECO:0000256" key="3">
    <source>
        <dbReference type="ARBA" id="ARBA00022989"/>
    </source>
</evidence>
<dbReference type="InterPro" id="IPR049680">
    <property type="entry name" value="FLVCR1-2_SLC49-like"/>
</dbReference>
<gene>
    <name evidence="6" type="primary">SLC49A3</name>
</gene>
<keyword evidence="4 5" id="KW-0472">Membrane</keyword>
<evidence type="ECO:0000256" key="4">
    <source>
        <dbReference type="ARBA" id="ARBA00023136"/>
    </source>
</evidence>